<dbReference type="Ensembl" id="ENSAMXT00005047566.1">
    <property type="protein sequence ID" value="ENSAMXP00005043762.1"/>
    <property type="gene ID" value="ENSAMXG00005020360.1"/>
</dbReference>
<proteinExistence type="inferred from homology"/>
<dbReference type="EC" id="2.1.1.282" evidence="3"/>
<keyword evidence="5" id="KW-0489">Methyltransferase</keyword>
<evidence type="ECO:0000256" key="2">
    <source>
        <dbReference type="ARBA" id="ARBA00008569"/>
    </source>
</evidence>
<accession>A0A8B9L1F9</accession>
<dbReference type="GO" id="GO:0032259">
    <property type="term" value="P:methylation"/>
    <property type="evidence" value="ECO:0007669"/>
    <property type="project" value="UniProtKB-KW"/>
</dbReference>
<dbReference type="InterPro" id="IPR036602">
    <property type="entry name" value="tRNA_yW-synthesising-like_sf"/>
</dbReference>
<evidence type="ECO:0000256" key="4">
    <source>
        <dbReference type="ARBA" id="ARBA00016536"/>
    </source>
</evidence>
<dbReference type="Gene3D" id="3.30.1960.10">
    <property type="entry name" value="tRNA wybutosine-synthesizing-like"/>
    <property type="match status" value="1"/>
</dbReference>
<evidence type="ECO:0000256" key="6">
    <source>
        <dbReference type="ARBA" id="ARBA00022679"/>
    </source>
</evidence>
<keyword evidence="8" id="KW-0819">tRNA processing</keyword>
<evidence type="ECO:0000256" key="7">
    <source>
        <dbReference type="ARBA" id="ARBA00022691"/>
    </source>
</evidence>
<keyword evidence="6" id="KW-0808">Transferase</keyword>
<comment type="similarity">
    <text evidence="2">Belongs to the TYW3 family.</text>
</comment>
<evidence type="ECO:0000256" key="11">
    <source>
        <dbReference type="ARBA" id="ARBA00049202"/>
    </source>
</evidence>
<dbReference type="GO" id="GO:0008033">
    <property type="term" value="P:tRNA processing"/>
    <property type="evidence" value="ECO:0007669"/>
    <property type="project" value="UniProtKB-KW"/>
</dbReference>
<evidence type="ECO:0000313" key="15">
    <source>
        <dbReference type="Proteomes" id="UP000694621"/>
    </source>
</evidence>
<dbReference type="InterPro" id="IPR003827">
    <property type="entry name" value="tRNA_yW-synthesising"/>
</dbReference>
<dbReference type="AlphaFoldDB" id="A0A8B9L1F9"/>
<reference evidence="14" key="1">
    <citation type="submission" date="2025-08" db="UniProtKB">
        <authorList>
            <consortium name="Ensembl"/>
        </authorList>
    </citation>
    <scope>IDENTIFICATION</scope>
</reference>
<evidence type="ECO:0000259" key="13">
    <source>
        <dbReference type="Pfam" id="PF02676"/>
    </source>
</evidence>
<evidence type="ECO:0000256" key="9">
    <source>
        <dbReference type="ARBA" id="ARBA00025378"/>
    </source>
</evidence>
<dbReference type="Pfam" id="PF02676">
    <property type="entry name" value="TYW3"/>
    <property type="match status" value="1"/>
</dbReference>
<keyword evidence="7" id="KW-0949">S-adenosyl-L-methionine</keyword>
<dbReference type="FunFam" id="3.30.1960.10:FF:000001">
    <property type="entry name" value="tRNA wybutosine-synthesizing protein 3 homolog"/>
    <property type="match status" value="1"/>
</dbReference>
<protein>
    <recommendedName>
        <fullName evidence="4">tRNA wybutosine-synthesizing protein 3 homolog</fullName>
        <ecNumber evidence="3">2.1.1.282</ecNumber>
    </recommendedName>
    <alternativeName>
        <fullName evidence="10">tRNA(Phe) 7-((3-amino-3-carboxypropyl)-4-demethylwyosine(37)-N(4))-methyltransferase</fullName>
    </alternativeName>
</protein>
<dbReference type="GO" id="GO:0008168">
    <property type="term" value="F:methyltransferase activity"/>
    <property type="evidence" value="ECO:0007669"/>
    <property type="project" value="UniProtKB-KW"/>
</dbReference>
<comment type="function">
    <text evidence="9">Probable S-adenosyl-L-methionine-dependent methyltransferase that acts as a component of the wybutosine biosynthesis pathway. Wybutosine is a hyper modified guanosine with a tricyclic base found at the 3'-position adjacent to the anticodon of eukaryotic phenylalanine tRNA.</text>
</comment>
<dbReference type="UniPathway" id="UPA00375"/>
<evidence type="ECO:0000313" key="14">
    <source>
        <dbReference type="Ensembl" id="ENSAMXP00005043762.1"/>
    </source>
</evidence>
<comment type="catalytic activity">
    <reaction evidence="11">
        <text>4-demethyl-7-[(3S)-3-amino-3-carboxypropyl]wyosine(37) in tRNA(Phe) + S-adenosyl-L-methionine = 7-[(3S)-3-amino-3-carboxypropyl]wyosine(37) in tRNA(Phe) + S-adenosyl-L-homocysteine + H(+)</text>
        <dbReference type="Rhea" id="RHEA:36635"/>
        <dbReference type="Rhea" id="RHEA-COMP:10378"/>
        <dbReference type="Rhea" id="RHEA-COMP:10379"/>
        <dbReference type="ChEBI" id="CHEBI:15378"/>
        <dbReference type="ChEBI" id="CHEBI:57856"/>
        <dbReference type="ChEBI" id="CHEBI:59789"/>
        <dbReference type="ChEBI" id="CHEBI:73543"/>
        <dbReference type="ChEBI" id="CHEBI:73550"/>
        <dbReference type="EC" id="2.1.1.282"/>
    </reaction>
</comment>
<evidence type="ECO:0000256" key="3">
    <source>
        <dbReference type="ARBA" id="ARBA00012750"/>
    </source>
</evidence>
<feature type="region of interest" description="Disordered" evidence="12">
    <location>
        <begin position="245"/>
        <end position="284"/>
    </location>
</feature>
<evidence type="ECO:0000256" key="10">
    <source>
        <dbReference type="ARBA" id="ARBA00030554"/>
    </source>
</evidence>
<evidence type="ECO:0000256" key="12">
    <source>
        <dbReference type="SAM" id="MobiDB-lite"/>
    </source>
</evidence>
<evidence type="ECO:0000256" key="8">
    <source>
        <dbReference type="ARBA" id="ARBA00022694"/>
    </source>
</evidence>
<dbReference type="PANTHER" id="PTHR48418:SF1">
    <property type="entry name" value="TRNA WYBUTOSINE-SYNTHESIZING PROTEIN 3"/>
    <property type="match status" value="1"/>
</dbReference>
<dbReference type="PANTHER" id="PTHR48418">
    <property type="entry name" value="TRNA WYBUTOSINE-SYNTHESIZING PROTEIN 3"/>
    <property type="match status" value="1"/>
</dbReference>
<evidence type="ECO:0000256" key="1">
    <source>
        <dbReference type="ARBA" id="ARBA00004797"/>
    </source>
</evidence>
<dbReference type="Proteomes" id="UP000694621">
    <property type="component" value="Unplaced"/>
</dbReference>
<evidence type="ECO:0000256" key="5">
    <source>
        <dbReference type="ARBA" id="ARBA00022603"/>
    </source>
</evidence>
<sequence length="284" mass="32845">MEEGNLFKQWKKQCLNKLDLSKKGSIDRDISHVVSLLNNSDYYFTTSSCSGRIILIDGVSDCTDVQKQNCSWLFVTHEKCQKEDVITALEKSSGDAVFKFEPCVLHVQCRQLENAQLLHSVAINSGFRNSGVTVGKKGKTIMAVRSTHCLEVPLSRRGRVLVSEEYIEFIVETANNKMEENLKRIERCVYILLNGVFSLEYIFFTPPYSYFHIFHRFYDCLRAALDPEQVNKSCLTEEQTQKKPVYRRRRKRAERDRPDSDCGLQNQSENEQQDDLDSELTLFN</sequence>
<organism evidence="14 15">
    <name type="scientific">Astyanax mexicanus</name>
    <name type="common">Blind cave fish</name>
    <name type="synonym">Astyanax fasciatus mexicanus</name>
    <dbReference type="NCBI Taxonomy" id="7994"/>
    <lineage>
        <taxon>Eukaryota</taxon>
        <taxon>Metazoa</taxon>
        <taxon>Chordata</taxon>
        <taxon>Craniata</taxon>
        <taxon>Vertebrata</taxon>
        <taxon>Euteleostomi</taxon>
        <taxon>Actinopterygii</taxon>
        <taxon>Neopterygii</taxon>
        <taxon>Teleostei</taxon>
        <taxon>Ostariophysi</taxon>
        <taxon>Characiformes</taxon>
        <taxon>Characoidei</taxon>
        <taxon>Acestrorhamphidae</taxon>
        <taxon>Acestrorhamphinae</taxon>
        <taxon>Astyanax</taxon>
    </lineage>
</organism>
<comment type="pathway">
    <text evidence="1">tRNA modification; wybutosine-tRNA(Phe) biosynthesis.</text>
</comment>
<feature type="domain" description="tRNA wybutosine-synthesizing protein" evidence="13">
    <location>
        <begin position="9"/>
        <end position="188"/>
    </location>
</feature>
<name>A0A8B9L1F9_ASTMX</name>
<dbReference type="SUPFAM" id="SSF111278">
    <property type="entry name" value="SSo0622-like"/>
    <property type="match status" value="1"/>
</dbReference>